<dbReference type="InterPro" id="IPR032675">
    <property type="entry name" value="LRR_dom_sf"/>
</dbReference>
<feature type="compositionally biased region" description="Basic and acidic residues" evidence="1">
    <location>
        <begin position="46"/>
        <end position="67"/>
    </location>
</feature>
<accession>A0AAN7TY61</accession>
<dbReference type="Proteomes" id="UP001344447">
    <property type="component" value="Unassembled WGS sequence"/>
</dbReference>
<dbReference type="Gene3D" id="3.80.10.10">
    <property type="entry name" value="Ribonuclease Inhibitor"/>
    <property type="match status" value="1"/>
</dbReference>
<dbReference type="PANTHER" id="PTHR12601:SF11">
    <property type="entry name" value="CLU DOMAIN-CONTAINING PROTEIN"/>
    <property type="match status" value="1"/>
</dbReference>
<dbReference type="GO" id="GO:0005737">
    <property type="term" value="C:cytoplasm"/>
    <property type="evidence" value="ECO:0007669"/>
    <property type="project" value="TreeGrafter"/>
</dbReference>
<feature type="region of interest" description="Disordered" evidence="1">
    <location>
        <begin position="1244"/>
        <end position="1274"/>
    </location>
</feature>
<dbReference type="InterPro" id="IPR033646">
    <property type="entry name" value="CLU-central"/>
</dbReference>
<sequence>MTNKNFSEIFSYWGEKERALSQRPARFKRPAKVAPKPTQPVAAVDEASKQLQQEEKQSDINDSEENKLTTPTSTTQPTTISPTTTTTTTTTTTITTKEEETSTIVDNVENKIDDNKSENVILETPTQTKCSIENEVKPQEETFAPNKLGYDNSNDESYSTNGYDDKTERSDLTSSFSSTAPRYDNAPLASDGGNSYSAYSQYSINGGNNGGGNYSQYGGNFISGGNSGGNYSQYGGSLVGGSNYNISSYGGSSSYSAYNVNGNGDNDEAYSEDEEDEEDYEESGGNEKKKRAYIEHDISESDLLLLETLVQSKSKLGEFDEESDDSDENNDYNGYENIGRSKLVKSGYEEEDNFNSNPYISSHTAFTSSYSHPKFLTDKGVSDGRSITQSASSLSSKKMESISLYSWNSEFQRLLEMDDCLEKFERLSSLEHDFVYAAESYGRIIISENFLANELKTIKPVSVGGIAGGEKYIVQGILFKFALENETFGLYGNDENAMKTAAHELNGCTSLLNCGVKGLHVPLMAFIDYRGFRLMAMSLLPISKKSLIYGSCDAGQTVHTSNNIFNNLFSNAAKIVNLKPHFVQDISGDIKSINGPIDIEGHLGSDSRFYLLDFARLSPPEPPKNRGSYLYKLLRLELVRKYQKPLCSDAFSPMSSIDIDLHNIEVQEAYDNLINNIIPKFSQDIQTRDEISFSSISSLEVLRQAHNRIKDISKLLHSEGINVRYLGEVASHCTSFGFKRFFVIEAIVRTLKSLARELLRREMKKTHLPSDYPYRNLLLNFLNLIFDEYKGKTELFWSKIVFEKMEKKFQNIFVDKSTHREEKFINHLVDTYEGSTQFGTYHADKSDFVEEPEKFKVTGQQLIKDLVLSGYSRAKILSKFCKSIGLGLSKVSLEQFSKSSSFVFVDPDIKAINTLVSRLNIIDYADGMSLYYKSMAAGLNSRSKNRLLTISKDRLEESIHSMSTNHNAIFQLANVIRLLAKTTEVDSTKRDLFLLAERTVSQLESLRIDQNLLLISKIHRIKISLSHLKIERLPIEKLEQIEQIIKDAVELSPNKAYPNYLLAKFYYTDSRNSSDYDYSKILDVYDNIFTIDPNYQKAHIGVSLFLLKTQNHHKLFSPEKVSEHISKAVSVGGIESIVNKIKPLVDYNPWVIFESSRNIPKVRVMVKSALELKVSNQNNKLSIPHNLQFEFEDKSYFENISLEKIYLDDHENAKNIEVFSTIQPYVSSIVIRFSKFGCDNNYDDGNSGENNENNNENDNINDGDNNNNNNNNEDKEGVDKFKIFESLGKFRNITKLNLGFSKGVKDEMLQNLITPLLKKLKLFELPDITNSTVKLIASTCKDLEVLDLGGCSGITGEEFNELYKGCPLIVKLALPQFIDDSGVLEILDTLPLIRLDLMKCSKVTHQSFSKALEVCTTLKKLRNPAGVPIFHLDPQYLTARHQRMNTTDPALRFSVGGLELFYIKIGHGLIATMGRNYELYYNNKNPLARFRNPPNPLFNGTGFFKVAHINIVDKPMTRLNIYNDSNFNGTWRNLENTQTLPMSNSPSSSIKLEVQGISYQLKIFIQGGVQGITFTSNLSVGTNQNPILTVSNAKTMRLSVDVDIKSKITPFAIFCAIATGVQN</sequence>
<dbReference type="PROSITE" id="PS51823">
    <property type="entry name" value="CLU"/>
    <property type="match status" value="1"/>
</dbReference>
<evidence type="ECO:0000313" key="4">
    <source>
        <dbReference type="Proteomes" id="UP001344447"/>
    </source>
</evidence>
<feature type="region of interest" description="Disordered" evidence="1">
    <location>
        <begin position="259"/>
        <end position="292"/>
    </location>
</feature>
<dbReference type="GO" id="GO:0048312">
    <property type="term" value="P:intracellular distribution of mitochondria"/>
    <property type="evidence" value="ECO:0007669"/>
    <property type="project" value="TreeGrafter"/>
</dbReference>
<comment type="caution">
    <text evidence="3">The sequence shown here is derived from an EMBL/GenBank/DDBJ whole genome shotgun (WGS) entry which is preliminary data.</text>
</comment>
<keyword evidence="4" id="KW-1185">Reference proteome</keyword>
<dbReference type="GO" id="GO:0003729">
    <property type="term" value="F:mRNA binding"/>
    <property type="evidence" value="ECO:0007669"/>
    <property type="project" value="TreeGrafter"/>
</dbReference>
<reference evidence="3 4" key="1">
    <citation type="submission" date="2023-11" db="EMBL/GenBank/DDBJ databases">
        <title>Dfirmibasis_genome.</title>
        <authorList>
            <person name="Edelbroek B."/>
            <person name="Kjellin J."/>
            <person name="Jerlstrom-Hultqvist J."/>
            <person name="Soderbom F."/>
        </authorList>
    </citation>
    <scope>NUCLEOTIDE SEQUENCE [LARGE SCALE GENOMIC DNA]</scope>
    <source>
        <strain evidence="3 4">TNS-C-14</strain>
    </source>
</reference>
<organism evidence="3 4">
    <name type="scientific">Dictyostelium firmibasis</name>
    <dbReference type="NCBI Taxonomy" id="79012"/>
    <lineage>
        <taxon>Eukaryota</taxon>
        <taxon>Amoebozoa</taxon>
        <taxon>Evosea</taxon>
        <taxon>Eumycetozoa</taxon>
        <taxon>Dictyostelia</taxon>
        <taxon>Dictyosteliales</taxon>
        <taxon>Dictyosteliaceae</taxon>
        <taxon>Dictyostelium</taxon>
    </lineage>
</organism>
<dbReference type="InterPro" id="IPR025697">
    <property type="entry name" value="CLU_dom"/>
</dbReference>
<feature type="region of interest" description="Disordered" evidence="1">
    <location>
        <begin position="317"/>
        <end position="337"/>
    </location>
</feature>
<dbReference type="PANTHER" id="PTHR12601">
    <property type="entry name" value="EUKARYOTIC TRANSLATION INITIATION FACTOR 3 SUBUNIT EIF-3"/>
    <property type="match status" value="1"/>
</dbReference>
<feature type="region of interest" description="Disordered" evidence="1">
    <location>
        <begin position="137"/>
        <end position="191"/>
    </location>
</feature>
<proteinExistence type="predicted"/>
<evidence type="ECO:0000313" key="3">
    <source>
        <dbReference type="EMBL" id="KAK5577688.1"/>
    </source>
</evidence>
<dbReference type="PROSITE" id="PS51450">
    <property type="entry name" value="LRR"/>
    <property type="match status" value="1"/>
</dbReference>
<dbReference type="InterPro" id="IPR001611">
    <property type="entry name" value="Leu-rich_rpt"/>
</dbReference>
<feature type="compositionally biased region" description="Acidic residues" evidence="1">
    <location>
        <begin position="319"/>
        <end position="330"/>
    </location>
</feature>
<protein>
    <recommendedName>
        <fullName evidence="2">Clu domain-containing protein</fullName>
    </recommendedName>
</protein>
<feature type="compositionally biased region" description="Low complexity" evidence="1">
    <location>
        <begin position="1244"/>
        <end position="1271"/>
    </location>
</feature>
<feature type="domain" description="Clu" evidence="2">
    <location>
        <begin position="378"/>
        <end position="625"/>
    </location>
</feature>
<dbReference type="EMBL" id="JAVFKY010000004">
    <property type="protein sequence ID" value="KAK5577688.1"/>
    <property type="molecule type" value="Genomic_DNA"/>
</dbReference>
<feature type="compositionally biased region" description="Low complexity" evidence="1">
    <location>
        <begin position="69"/>
        <end position="95"/>
    </location>
</feature>
<evidence type="ECO:0000256" key="1">
    <source>
        <dbReference type="SAM" id="MobiDB-lite"/>
    </source>
</evidence>
<dbReference type="Pfam" id="PF12807">
    <property type="entry name" value="eIF3_p135"/>
    <property type="match status" value="1"/>
</dbReference>
<feature type="compositionally biased region" description="Acidic residues" evidence="1">
    <location>
        <begin position="265"/>
        <end position="284"/>
    </location>
</feature>
<feature type="compositionally biased region" description="Polar residues" evidence="1">
    <location>
        <begin position="151"/>
        <end position="162"/>
    </location>
</feature>
<evidence type="ECO:0000259" key="2">
    <source>
        <dbReference type="PROSITE" id="PS51823"/>
    </source>
</evidence>
<dbReference type="Pfam" id="PF13236">
    <property type="entry name" value="CLU"/>
    <property type="match status" value="1"/>
</dbReference>
<feature type="region of interest" description="Disordered" evidence="1">
    <location>
        <begin position="19"/>
        <end position="100"/>
    </location>
</feature>
<dbReference type="InterPro" id="IPR027523">
    <property type="entry name" value="CLU_prot"/>
</dbReference>
<name>A0AAN7TY61_9MYCE</name>
<dbReference type="SUPFAM" id="SSF52047">
    <property type="entry name" value="RNI-like"/>
    <property type="match status" value="1"/>
</dbReference>
<gene>
    <name evidence="3" type="ORF">RB653_002633</name>
</gene>